<dbReference type="RefSeq" id="WP_193911841.1">
    <property type="nucleotide sequence ID" value="NZ_PRDL01000001.1"/>
</dbReference>
<keyword evidence="5" id="KW-1185">Reference proteome</keyword>
<dbReference type="InterPro" id="IPR032370">
    <property type="entry name" value="FlgT_N"/>
</dbReference>
<feature type="signal peptide" evidence="1">
    <location>
        <begin position="1"/>
        <end position="21"/>
    </location>
</feature>
<dbReference type="AlphaFoldDB" id="A0A928V9D1"/>
<feature type="domain" description="Flagellar assembly protein T middle" evidence="2">
    <location>
        <begin position="118"/>
        <end position="288"/>
    </location>
</feature>
<dbReference type="Pfam" id="PF16539">
    <property type="entry name" value="FlgT_M"/>
    <property type="match status" value="1"/>
</dbReference>
<reference evidence="4" key="1">
    <citation type="submission" date="2018-07" db="EMBL/GenBank/DDBJ databases">
        <title>Genome assembly of strain Ka43.</title>
        <authorList>
            <person name="Kukolya J."/>
            <person name="Nagy I."/>
            <person name="Horvath B."/>
            <person name="Toth A."/>
        </authorList>
    </citation>
    <scope>NUCLEOTIDE SEQUENCE</scope>
    <source>
        <strain evidence="4">KB43</strain>
    </source>
</reference>
<dbReference type="InterPro" id="IPR032386">
    <property type="entry name" value="FlgT_M"/>
</dbReference>
<evidence type="ECO:0000313" key="4">
    <source>
        <dbReference type="EMBL" id="MBE8718899.1"/>
    </source>
</evidence>
<dbReference type="Pfam" id="PF16548">
    <property type="entry name" value="FlgT_N"/>
    <property type="match status" value="1"/>
</dbReference>
<dbReference type="EMBL" id="PRDL01000001">
    <property type="protein sequence ID" value="MBE8718899.1"/>
    <property type="molecule type" value="Genomic_DNA"/>
</dbReference>
<sequence length="420" mass="46462">MKYALQIAACLAMLLGNWSYASGTTITAEGRSSIGQDTQAARQQAIEDAIRNALIKAGGQVDSTTDINNGMLINDRIRLRVSGRVSNVEVLDEHQRDGVYVVNIRALVVEGYDCRSQQSNHYNRDVLITGFPREKPQSSQVGQLHNIDTDFSTEIARRLYPAHQVLIQDEPSLSLTSRTRYASPSVQASEAVKSLASKYQVQMVIAGSIVDLSMLYPEDYARQTQASKTIRKIGNLFAGKDSNKLATDVRARHFALRLVVYDGISGSPIFDKDYADIGIWDARFTEITGFGSPRFWQTAYGRKVSEVINEAVNDAGKKINCQPFMVTARLHGQAPGNRVYIFAGANHGVKIGDAFDINHRSGTQFPGLNTTADTWPYPVEYRSMHTEKTHLTITEVYPGYSIGTSTAPLMNGQHYIAVSW</sequence>
<proteinExistence type="predicted"/>
<protein>
    <recommendedName>
        <fullName evidence="6">Flagellar assembly T-like protein</fullName>
    </recommendedName>
</protein>
<dbReference type="InterPro" id="IPR038180">
    <property type="entry name" value="FlgT_N_sf"/>
</dbReference>
<organism evidence="4 5">
    <name type="scientific">Cellvibrio polysaccharolyticus</name>
    <dbReference type="NCBI Taxonomy" id="2082724"/>
    <lineage>
        <taxon>Bacteria</taxon>
        <taxon>Pseudomonadati</taxon>
        <taxon>Pseudomonadota</taxon>
        <taxon>Gammaproteobacteria</taxon>
        <taxon>Cellvibrionales</taxon>
        <taxon>Cellvibrionaceae</taxon>
        <taxon>Cellvibrio</taxon>
    </lineage>
</organism>
<comment type="caution">
    <text evidence="4">The sequence shown here is derived from an EMBL/GenBank/DDBJ whole genome shotgun (WGS) entry which is preliminary data.</text>
</comment>
<feature type="chain" id="PRO_5038024424" description="Flagellar assembly T-like protein" evidence="1">
    <location>
        <begin position="22"/>
        <end position="420"/>
    </location>
</feature>
<evidence type="ECO:0000256" key="1">
    <source>
        <dbReference type="SAM" id="SignalP"/>
    </source>
</evidence>
<evidence type="ECO:0000259" key="2">
    <source>
        <dbReference type="Pfam" id="PF16539"/>
    </source>
</evidence>
<evidence type="ECO:0000313" key="5">
    <source>
        <dbReference type="Proteomes" id="UP000652567"/>
    </source>
</evidence>
<keyword evidence="1" id="KW-0732">Signal</keyword>
<name>A0A928V9D1_9GAMM</name>
<evidence type="ECO:0000259" key="3">
    <source>
        <dbReference type="Pfam" id="PF16548"/>
    </source>
</evidence>
<gene>
    <name evidence="4" type="ORF">C4F51_17125</name>
</gene>
<dbReference type="Proteomes" id="UP000652567">
    <property type="component" value="Unassembled WGS sequence"/>
</dbReference>
<evidence type="ECO:0008006" key="6">
    <source>
        <dbReference type="Google" id="ProtNLM"/>
    </source>
</evidence>
<dbReference type="Gene3D" id="3.30.1660.40">
    <property type="entry name" value="FlgT, N-terminal domain"/>
    <property type="match status" value="1"/>
</dbReference>
<accession>A0A928V9D1</accession>
<dbReference type="Gene3D" id="3.40.50.10610">
    <property type="entry name" value="ABC-type transport auxiliary lipoprotein component"/>
    <property type="match status" value="1"/>
</dbReference>
<feature type="domain" description="Flagellar assembly protein T N-terminal" evidence="3">
    <location>
        <begin position="25"/>
        <end position="106"/>
    </location>
</feature>